<gene>
    <name evidence="3" type="ORF">MNOR_LOCUS36821</name>
</gene>
<dbReference type="InterPro" id="IPR057191">
    <property type="entry name" value="DUF7869"/>
</dbReference>
<feature type="compositionally biased region" description="Polar residues" evidence="1">
    <location>
        <begin position="1"/>
        <end position="16"/>
    </location>
</feature>
<feature type="region of interest" description="Disordered" evidence="1">
    <location>
        <begin position="341"/>
        <end position="364"/>
    </location>
</feature>
<organism evidence="3 4">
    <name type="scientific">Meganyctiphanes norvegica</name>
    <name type="common">Northern krill</name>
    <name type="synonym">Thysanopoda norvegica</name>
    <dbReference type="NCBI Taxonomy" id="48144"/>
    <lineage>
        <taxon>Eukaryota</taxon>
        <taxon>Metazoa</taxon>
        <taxon>Ecdysozoa</taxon>
        <taxon>Arthropoda</taxon>
        <taxon>Crustacea</taxon>
        <taxon>Multicrustacea</taxon>
        <taxon>Malacostraca</taxon>
        <taxon>Eumalacostraca</taxon>
        <taxon>Eucarida</taxon>
        <taxon>Euphausiacea</taxon>
        <taxon>Euphausiidae</taxon>
        <taxon>Meganyctiphanes</taxon>
    </lineage>
</organism>
<sequence>MELNINIQNENGNDSSELQRELASHKSAAEQQQALLSKAEEDCKEEGSGSSTRTICIDLQQILPCPRLKNQKAYYKKKLNLYNLCIYDLNTCKANYFLWDETMALKGSNEINSCLLKGLELNQSDGFKNLRIFADNCLGQNKNIYVTLNCLRLLQIGGLDSIKIEFMVAGHSYMPCNRTFGSIENKLRLNKIIDTPDEYATIIKTAIRNGITVIRMTQEDFFDIKMLKDKVTVRKPKKFLFTEGRTFTLSKAKPWEYHIKKSSLTSETVSLKKGKKGPPSRAKGRPKSPTPLLSSAPLRRAYANQLKLDYSKIEHLQQLRSYLQQTGRTWIDQLVNKQSSASVVTDQAGEEETPVVGDNNAQDEDLLDYAAPVPYFS</sequence>
<feature type="domain" description="DUF7869" evidence="2">
    <location>
        <begin position="96"/>
        <end position="244"/>
    </location>
</feature>
<evidence type="ECO:0000256" key="1">
    <source>
        <dbReference type="SAM" id="MobiDB-lite"/>
    </source>
</evidence>
<dbReference type="Proteomes" id="UP001497623">
    <property type="component" value="Unassembled WGS sequence"/>
</dbReference>
<proteinExistence type="predicted"/>
<feature type="region of interest" description="Disordered" evidence="1">
    <location>
        <begin position="268"/>
        <end position="295"/>
    </location>
</feature>
<keyword evidence="4" id="KW-1185">Reference proteome</keyword>
<reference evidence="3 4" key="1">
    <citation type="submission" date="2024-05" db="EMBL/GenBank/DDBJ databases">
        <authorList>
            <person name="Wallberg A."/>
        </authorList>
    </citation>
    <scope>NUCLEOTIDE SEQUENCE [LARGE SCALE GENOMIC DNA]</scope>
</reference>
<feature type="compositionally biased region" description="Basic residues" evidence="1">
    <location>
        <begin position="272"/>
        <end position="286"/>
    </location>
</feature>
<protein>
    <recommendedName>
        <fullName evidence="2">DUF7869 domain-containing protein</fullName>
    </recommendedName>
</protein>
<dbReference type="PANTHER" id="PTHR10773">
    <property type="entry name" value="DNA-DIRECTED RNA POLYMERASES I, II, AND III SUBUNIT RPABC2"/>
    <property type="match status" value="1"/>
</dbReference>
<dbReference type="AlphaFoldDB" id="A0AAV2SIU2"/>
<dbReference type="EMBL" id="CAXKWB010069595">
    <property type="protein sequence ID" value="CAL4193192.1"/>
    <property type="molecule type" value="Genomic_DNA"/>
</dbReference>
<evidence type="ECO:0000313" key="3">
    <source>
        <dbReference type="EMBL" id="CAL4193192.1"/>
    </source>
</evidence>
<dbReference type="Pfam" id="PF25273">
    <property type="entry name" value="DUF7869"/>
    <property type="match status" value="1"/>
</dbReference>
<feature type="compositionally biased region" description="Basic and acidic residues" evidence="1">
    <location>
        <begin position="17"/>
        <end position="28"/>
    </location>
</feature>
<accession>A0AAV2SIU2</accession>
<dbReference type="PANTHER" id="PTHR10773:SF19">
    <property type="match status" value="1"/>
</dbReference>
<feature type="region of interest" description="Disordered" evidence="1">
    <location>
        <begin position="1"/>
        <end position="33"/>
    </location>
</feature>
<evidence type="ECO:0000313" key="4">
    <source>
        <dbReference type="Proteomes" id="UP001497623"/>
    </source>
</evidence>
<comment type="caution">
    <text evidence="3">The sequence shown here is derived from an EMBL/GenBank/DDBJ whole genome shotgun (WGS) entry which is preliminary data.</text>
</comment>
<name>A0AAV2SIU2_MEGNR</name>
<evidence type="ECO:0000259" key="2">
    <source>
        <dbReference type="Pfam" id="PF25273"/>
    </source>
</evidence>